<evidence type="ECO:0000313" key="3">
    <source>
        <dbReference type="EMBL" id="RGC08703.1"/>
    </source>
</evidence>
<reference evidence="3 4" key="1">
    <citation type="submission" date="2018-08" db="EMBL/GenBank/DDBJ databases">
        <title>A genome reference for cultivated species of the human gut microbiota.</title>
        <authorList>
            <person name="Zou Y."/>
            <person name="Xue W."/>
            <person name="Luo G."/>
        </authorList>
    </citation>
    <scope>NUCLEOTIDE SEQUENCE [LARGE SCALE GENOMIC DNA]</scope>
    <source>
        <strain evidence="3 4">OF01-2LB</strain>
    </source>
</reference>
<gene>
    <name evidence="3" type="ORF">DXA38_21780</name>
</gene>
<accession>A0A3E2VDM3</accession>
<evidence type="ECO:0000313" key="4">
    <source>
        <dbReference type="Proteomes" id="UP000260025"/>
    </source>
</evidence>
<protein>
    <recommendedName>
        <fullName evidence="5">PucR family transcriptional regulator</fullName>
    </recommendedName>
</protein>
<dbReference type="Pfam" id="PF05651">
    <property type="entry name" value="Diacid_rec"/>
    <property type="match status" value="1"/>
</dbReference>
<dbReference type="Pfam" id="PF13556">
    <property type="entry name" value="HTH_30"/>
    <property type="match status" value="1"/>
</dbReference>
<name>A0A3E2VDM3_CLOIN</name>
<dbReference type="InterPro" id="IPR008599">
    <property type="entry name" value="Diacid_rec"/>
</dbReference>
<feature type="domain" description="PucR C-terminal helix-turn-helix" evidence="2">
    <location>
        <begin position="298"/>
        <end position="340"/>
    </location>
</feature>
<evidence type="ECO:0008006" key="5">
    <source>
        <dbReference type="Google" id="ProtNLM"/>
    </source>
</evidence>
<dbReference type="InterPro" id="IPR025736">
    <property type="entry name" value="PucR_C-HTH_dom"/>
</dbReference>
<dbReference type="AlphaFoldDB" id="A0A3E2VDM3"/>
<dbReference type="RefSeq" id="WP_117444991.1">
    <property type="nucleotide sequence ID" value="NZ_QVEV01000071.1"/>
</dbReference>
<organism evidence="3 4">
    <name type="scientific">Clostridium innocuum</name>
    <dbReference type="NCBI Taxonomy" id="1522"/>
    <lineage>
        <taxon>Bacteria</taxon>
        <taxon>Bacillati</taxon>
        <taxon>Bacillota</taxon>
        <taxon>Clostridia</taxon>
        <taxon>Eubacteriales</taxon>
        <taxon>Clostridiaceae</taxon>
        <taxon>Clostridium</taxon>
    </lineage>
</organism>
<dbReference type="InterPro" id="IPR042070">
    <property type="entry name" value="PucR_C-HTH_sf"/>
</dbReference>
<evidence type="ECO:0000259" key="2">
    <source>
        <dbReference type="Pfam" id="PF13556"/>
    </source>
</evidence>
<comment type="caution">
    <text evidence="3">The sequence shown here is derived from an EMBL/GenBank/DDBJ whole genome shotgun (WGS) entry which is preliminary data.</text>
</comment>
<evidence type="ECO:0000259" key="1">
    <source>
        <dbReference type="Pfam" id="PF05651"/>
    </source>
</evidence>
<proteinExistence type="predicted"/>
<dbReference type="Gene3D" id="1.10.10.2840">
    <property type="entry name" value="PucR C-terminal helix-turn-helix domain"/>
    <property type="match status" value="1"/>
</dbReference>
<dbReference type="EMBL" id="QVEV01000071">
    <property type="protein sequence ID" value="RGC08703.1"/>
    <property type="molecule type" value="Genomic_DNA"/>
</dbReference>
<sequence>MINKDIVEEFINTLSEIPDYQVFIYNHKGVLIGNTLKNTERRLSSEILAFLYSNTPTTAIKENGHNSVLSKIYKNSKLAGCIEVSGKDDALFPIALALKMSIEIRLKYDQIQIEEEQILNINEKLFDVLLNDVNNIQKIKNLYEQSQRSINIPRRMFILIPVQPNIKNLRNMDFFYDSSEDITILKDDCVIILKDMTKAKESENEYSKEFIKHIYDITSFEGTILIGYTSKTYDTIKESYKNLTWLRDYIHTHKIKSGFIFFKDYIDDYFLSNFPFEILDNIFRNYIYEDDEKIFEFIETTNALIHNNFNIVRSSKELYIHKNTLMYRLEKIKKEFDLNPSISEADRSFLKYLNYYMKYIMQMRRENV</sequence>
<dbReference type="OrthoDB" id="212459at2"/>
<dbReference type="Proteomes" id="UP000260025">
    <property type="component" value="Unassembled WGS sequence"/>
</dbReference>
<feature type="domain" description="Putative sugar diacid recognition" evidence="1">
    <location>
        <begin position="3"/>
        <end position="125"/>
    </location>
</feature>